<comment type="similarity">
    <text evidence="1">Belongs to the 2-5A synthase family.</text>
</comment>
<protein>
    <recommendedName>
        <fullName evidence="6">2'-5'-oligoadenylate synthetase 1 domain-containing protein</fullName>
    </recommendedName>
</protein>
<dbReference type="Gene3D" id="3.30.460.10">
    <property type="entry name" value="Beta Polymerase, domain 2"/>
    <property type="match status" value="1"/>
</dbReference>
<dbReference type="FunFam" id="1.10.1410.20:FF:000001">
    <property type="entry name" value="2'-5'-oligoadenylate synthetase 1"/>
    <property type="match status" value="1"/>
</dbReference>
<evidence type="ECO:0000256" key="5">
    <source>
        <dbReference type="ARBA" id="ARBA00023118"/>
    </source>
</evidence>
<keyword evidence="8" id="KW-1185">Reference proteome</keyword>
<dbReference type="GO" id="GO:0016020">
    <property type="term" value="C:membrane"/>
    <property type="evidence" value="ECO:0007669"/>
    <property type="project" value="TreeGrafter"/>
</dbReference>
<dbReference type="PANTHER" id="PTHR11258">
    <property type="entry name" value="2-5 OLIGOADENYLATE SYNTHETASE"/>
    <property type="match status" value="1"/>
</dbReference>
<evidence type="ECO:0000256" key="1">
    <source>
        <dbReference type="ARBA" id="ARBA00009526"/>
    </source>
</evidence>
<evidence type="ECO:0000313" key="8">
    <source>
        <dbReference type="Proteomes" id="UP000694415"/>
    </source>
</evidence>
<reference evidence="7" key="2">
    <citation type="submission" date="2025-09" db="UniProtKB">
        <authorList>
            <consortium name="Ensembl"/>
        </authorList>
    </citation>
    <scope>IDENTIFICATION</scope>
</reference>
<feature type="domain" description="2'-5'-oligoadenylate synthetase 1" evidence="6">
    <location>
        <begin position="172"/>
        <end position="360"/>
    </location>
</feature>
<keyword evidence="2" id="KW-0399">Innate immunity</keyword>
<dbReference type="SUPFAM" id="SSF81631">
    <property type="entry name" value="PAP/OAS1 substrate-binding domain"/>
    <property type="match status" value="1"/>
</dbReference>
<dbReference type="SUPFAM" id="SSF81301">
    <property type="entry name" value="Nucleotidyltransferase"/>
    <property type="match status" value="1"/>
</dbReference>
<dbReference type="GO" id="GO:0045071">
    <property type="term" value="P:negative regulation of viral genome replication"/>
    <property type="evidence" value="ECO:0007669"/>
    <property type="project" value="TreeGrafter"/>
</dbReference>
<dbReference type="GO" id="GO:0045087">
    <property type="term" value="P:innate immune response"/>
    <property type="evidence" value="ECO:0007669"/>
    <property type="project" value="UniProtKB-KW"/>
</dbReference>
<reference evidence="7" key="1">
    <citation type="submission" date="2025-08" db="UniProtKB">
        <authorList>
            <consortium name="Ensembl"/>
        </authorList>
    </citation>
    <scope>IDENTIFICATION</scope>
</reference>
<dbReference type="GO" id="GO:0051607">
    <property type="term" value="P:defense response to virus"/>
    <property type="evidence" value="ECO:0007669"/>
    <property type="project" value="UniProtKB-KW"/>
</dbReference>
<dbReference type="GO" id="GO:0003725">
    <property type="term" value="F:double-stranded RNA binding"/>
    <property type="evidence" value="ECO:0007669"/>
    <property type="project" value="TreeGrafter"/>
</dbReference>
<sequence length="375" mass="44000">MEHDLKSTLAWELDQFIEDRILADTRFLNKVRADIDYICAFLKKRCFRGATHDVKVSRVVMSGSFDSDTDLKDTAEVNITVFLKGLNCYKAVYKRQGEFLKEIKKQLCKLPGEKKFQLHYEVQNPEEPSPMFLSFKLSSPELQQEVECRVRLARKVLDEPRKNKQLDIKLYNEIYSELIHECITPDPEDVVDSDWNGDFALSFTELRQDFLRYRPPKLRKLICLVKYWHQLCMEQLGKPVPPRYALELLTVYAWEHGSGDADFNIAQGFRTVLKLITKYEYLIIYWTVYYDFRHREVSDYLYTQLQKDRPIILDPADPTRNIAGCSIMGWCFMASVAKAWLDDPCFRNMDGSQVRSWVVPVRPCIIIIPGCWSEI</sequence>
<dbReference type="FunFam" id="3.30.460.10:FF:000007">
    <property type="entry name" value="2'-5'-oligoadenylate synthetase 1"/>
    <property type="match status" value="1"/>
</dbReference>
<evidence type="ECO:0000256" key="4">
    <source>
        <dbReference type="ARBA" id="ARBA00022884"/>
    </source>
</evidence>
<keyword evidence="3" id="KW-0391">Immunity</keyword>
<dbReference type="Gene3D" id="1.10.1410.20">
    <property type="entry name" value="2'-5'-oligoadenylate synthetase 1, domain 2"/>
    <property type="match status" value="1"/>
</dbReference>
<name>A0A8C6IF97_MUSSI</name>
<keyword evidence="5" id="KW-0051">Antiviral defense</keyword>
<dbReference type="GeneTree" id="ENSGT00510000046406"/>
<organism evidence="7 8">
    <name type="scientific">Mus spicilegus</name>
    <name type="common">Mound-building mouse</name>
    <dbReference type="NCBI Taxonomy" id="10103"/>
    <lineage>
        <taxon>Eukaryota</taxon>
        <taxon>Metazoa</taxon>
        <taxon>Chordata</taxon>
        <taxon>Craniata</taxon>
        <taxon>Vertebrata</taxon>
        <taxon>Euteleostomi</taxon>
        <taxon>Mammalia</taxon>
        <taxon>Eutheria</taxon>
        <taxon>Euarchontoglires</taxon>
        <taxon>Glires</taxon>
        <taxon>Rodentia</taxon>
        <taxon>Myomorpha</taxon>
        <taxon>Muroidea</taxon>
        <taxon>Muridae</taxon>
        <taxon>Murinae</taxon>
        <taxon>Mus</taxon>
        <taxon>Mus</taxon>
    </lineage>
</organism>
<dbReference type="Proteomes" id="UP000694415">
    <property type="component" value="Unplaced"/>
</dbReference>
<dbReference type="InterPro" id="IPR006117">
    <property type="entry name" value="2-5OAS_C_CS"/>
</dbReference>
<dbReference type="InterPro" id="IPR043519">
    <property type="entry name" value="NT_sf"/>
</dbReference>
<dbReference type="InterPro" id="IPR018952">
    <property type="entry name" value="2-5-oligoAdlate_synth_1_dom2/C"/>
</dbReference>
<dbReference type="Ensembl" id="ENSMSIT00000044153.1">
    <property type="protein sequence ID" value="ENSMSIP00000035034.1"/>
    <property type="gene ID" value="ENSMSIG00000029206.1"/>
</dbReference>
<dbReference type="PROSITE" id="PS00833">
    <property type="entry name" value="25A_SYNTH_2"/>
    <property type="match status" value="1"/>
</dbReference>
<evidence type="ECO:0000256" key="3">
    <source>
        <dbReference type="ARBA" id="ARBA00022859"/>
    </source>
</evidence>
<dbReference type="Pfam" id="PF10421">
    <property type="entry name" value="OAS1_C"/>
    <property type="match status" value="1"/>
</dbReference>
<evidence type="ECO:0000313" key="7">
    <source>
        <dbReference type="Ensembl" id="ENSMSIP00000035034.1"/>
    </source>
</evidence>
<evidence type="ECO:0000256" key="2">
    <source>
        <dbReference type="ARBA" id="ARBA00022588"/>
    </source>
</evidence>
<dbReference type="PANTHER" id="PTHR11258:SF13">
    <property type="entry name" value="2'-5'-OLIGOADENYLATE SYNTHASE 1"/>
    <property type="match status" value="1"/>
</dbReference>
<evidence type="ECO:0000259" key="6">
    <source>
        <dbReference type="Pfam" id="PF10421"/>
    </source>
</evidence>
<dbReference type="PROSITE" id="PS50152">
    <property type="entry name" value="25A_SYNTH_3"/>
    <property type="match status" value="1"/>
</dbReference>
<dbReference type="GO" id="GO:0001730">
    <property type="term" value="F:2'-5'-oligoadenylate synthetase activity"/>
    <property type="evidence" value="ECO:0007669"/>
    <property type="project" value="TreeGrafter"/>
</dbReference>
<proteinExistence type="inferred from homology"/>
<dbReference type="GO" id="GO:0005654">
    <property type="term" value="C:nucleoplasm"/>
    <property type="evidence" value="ECO:0007669"/>
    <property type="project" value="TreeGrafter"/>
</dbReference>
<dbReference type="AlphaFoldDB" id="A0A8C6IF97"/>
<accession>A0A8C6IF97</accession>
<keyword evidence="4" id="KW-0694">RNA-binding</keyword>
<dbReference type="GO" id="GO:0005829">
    <property type="term" value="C:cytosol"/>
    <property type="evidence" value="ECO:0007669"/>
    <property type="project" value="TreeGrafter"/>
</dbReference>